<proteinExistence type="predicted"/>
<keyword evidence="3" id="KW-1185">Reference proteome</keyword>
<protein>
    <submittedName>
        <fullName evidence="2">Uncharacterized protein</fullName>
    </submittedName>
</protein>
<evidence type="ECO:0000256" key="1">
    <source>
        <dbReference type="SAM" id="MobiDB-lite"/>
    </source>
</evidence>
<sequence>MATPFLLQRFQAQSAGIAIVRDILKRESFPNGFTTAQLYKLAMQAPPPANFQPYPLGRRPPPPPTPKPHKKKIYNQKPKPEDSYPPNPDHPIRSVRFLKEYILPFLRGANEITITQQPTAKTLTAQEADDAPKTKKQRLQLTKSQVEFVWKVVPPENRVKVSAPPPEKLVVGREVGVGGNVSHLNKRRMLARAGKISREVDRMKAYNQFSETRDGLLSRLRDDPELNLEMAEAVENSAETDLPSLLAMETQLGKGRPRQRTALASVDTEQHLKEQTDKIRRLVAYKAQAGHKSTSRFI</sequence>
<dbReference type="HOGENOM" id="CLU_933965_0_0_1"/>
<accession>A0A067SRE7</accession>
<gene>
    <name evidence="2" type="ORF">GALMADRAFT_252763</name>
</gene>
<feature type="region of interest" description="Disordered" evidence="1">
    <location>
        <begin position="49"/>
        <end position="90"/>
    </location>
</feature>
<evidence type="ECO:0000313" key="3">
    <source>
        <dbReference type="Proteomes" id="UP000027222"/>
    </source>
</evidence>
<dbReference type="EMBL" id="KL142388">
    <property type="protein sequence ID" value="KDR72612.1"/>
    <property type="molecule type" value="Genomic_DNA"/>
</dbReference>
<dbReference type="OrthoDB" id="2587968at2759"/>
<evidence type="ECO:0000313" key="2">
    <source>
        <dbReference type="EMBL" id="KDR72612.1"/>
    </source>
</evidence>
<dbReference type="AlphaFoldDB" id="A0A067SRE7"/>
<dbReference type="Proteomes" id="UP000027222">
    <property type="component" value="Unassembled WGS sequence"/>
</dbReference>
<reference evidence="3" key="1">
    <citation type="journal article" date="2014" name="Proc. Natl. Acad. Sci. U.S.A.">
        <title>Extensive sampling of basidiomycete genomes demonstrates inadequacy of the white-rot/brown-rot paradigm for wood decay fungi.</title>
        <authorList>
            <person name="Riley R."/>
            <person name="Salamov A.A."/>
            <person name="Brown D.W."/>
            <person name="Nagy L.G."/>
            <person name="Floudas D."/>
            <person name="Held B.W."/>
            <person name="Levasseur A."/>
            <person name="Lombard V."/>
            <person name="Morin E."/>
            <person name="Otillar R."/>
            <person name="Lindquist E.A."/>
            <person name="Sun H."/>
            <person name="LaButti K.M."/>
            <person name="Schmutz J."/>
            <person name="Jabbour D."/>
            <person name="Luo H."/>
            <person name="Baker S.E."/>
            <person name="Pisabarro A.G."/>
            <person name="Walton J.D."/>
            <person name="Blanchette R.A."/>
            <person name="Henrissat B."/>
            <person name="Martin F."/>
            <person name="Cullen D."/>
            <person name="Hibbett D.S."/>
            <person name="Grigoriev I.V."/>
        </authorList>
    </citation>
    <scope>NUCLEOTIDE SEQUENCE [LARGE SCALE GENOMIC DNA]</scope>
    <source>
        <strain evidence="3">CBS 339.88</strain>
    </source>
</reference>
<organism evidence="2 3">
    <name type="scientific">Galerina marginata (strain CBS 339.88)</name>
    <dbReference type="NCBI Taxonomy" id="685588"/>
    <lineage>
        <taxon>Eukaryota</taxon>
        <taxon>Fungi</taxon>
        <taxon>Dikarya</taxon>
        <taxon>Basidiomycota</taxon>
        <taxon>Agaricomycotina</taxon>
        <taxon>Agaricomycetes</taxon>
        <taxon>Agaricomycetidae</taxon>
        <taxon>Agaricales</taxon>
        <taxon>Agaricineae</taxon>
        <taxon>Strophariaceae</taxon>
        <taxon>Galerina</taxon>
    </lineage>
</organism>
<name>A0A067SRE7_GALM3</name>